<keyword evidence="2" id="KW-1185">Reference proteome</keyword>
<reference evidence="1" key="1">
    <citation type="journal article" date="2020" name="Stud. Mycol.">
        <title>101 Dothideomycetes genomes: a test case for predicting lifestyles and emergence of pathogens.</title>
        <authorList>
            <person name="Haridas S."/>
            <person name="Albert R."/>
            <person name="Binder M."/>
            <person name="Bloem J."/>
            <person name="Labutti K."/>
            <person name="Salamov A."/>
            <person name="Andreopoulos B."/>
            <person name="Baker S."/>
            <person name="Barry K."/>
            <person name="Bills G."/>
            <person name="Bluhm B."/>
            <person name="Cannon C."/>
            <person name="Castanera R."/>
            <person name="Culley D."/>
            <person name="Daum C."/>
            <person name="Ezra D."/>
            <person name="Gonzalez J."/>
            <person name="Henrissat B."/>
            <person name="Kuo A."/>
            <person name="Liang C."/>
            <person name="Lipzen A."/>
            <person name="Lutzoni F."/>
            <person name="Magnuson J."/>
            <person name="Mondo S."/>
            <person name="Nolan M."/>
            <person name="Ohm R."/>
            <person name="Pangilinan J."/>
            <person name="Park H.-J."/>
            <person name="Ramirez L."/>
            <person name="Alfaro M."/>
            <person name="Sun H."/>
            <person name="Tritt A."/>
            <person name="Yoshinaga Y."/>
            <person name="Zwiers L.-H."/>
            <person name="Turgeon B."/>
            <person name="Goodwin S."/>
            <person name="Spatafora J."/>
            <person name="Crous P."/>
            <person name="Grigoriev I."/>
        </authorList>
    </citation>
    <scope>NUCLEOTIDE SEQUENCE</scope>
    <source>
        <strain evidence="1">CBS 207.26</strain>
    </source>
</reference>
<evidence type="ECO:0000313" key="1">
    <source>
        <dbReference type="EMBL" id="KAF2179922.1"/>
    </source>
</evidence>
<gene>
    <name evidence="1" type="ORF">K469DRAFT_693793</name>
</gene>
<organism evidence="1 2">
    <name type="scientific">Zopfia rhizophila CBS 207.26</name>
    <dbReference type="NCBI Taxonomy" id="1314779"/>
    <lineage>
        <taxon>Eukaryota</taxon>
        <taxon>Fungi</taxon>
        <taxon>Dikarya</taxon>
        <taxon>Ascomycota</taxon>
        <taxon>Pezizomycotina</taxon>
        <taxon>Dothideomycetes</taxon>
        <taxon>Dothideomycetes incertae sedis</taxon>
        <taxon>Zopfiaceae</taxon>
        <taxon>Zopfia</taxon>
    </lineage>
</organism>
<dbReference type="EMBL" id="ML994662">
    <property type="protein sequence ID" value="KAF2179922.1"/>
    <property type="molecule type" value="Genomic_DNA"/>
</dbReference>
<dbReference type="AlphaFoldDB" id="A0A6A6DNE7"/>
<accession>A0A6A6DNE7</accession>
<dbReference type="OrthoDB" id="5356981at2759"/>
<name>A0A6A6DNE7_9PEZI</name>
<sequence>MPHTHEIDLPTRAAIVTLRTEGKGWVYISQKVANCSPNGAQQFFERVLQRSPCDPDHLNLPLLLKHLNDETNRGREERFPEGSAVEERLVQTALMDEEHEDMPHCRVIRIVEAELNIRIQYSTGHEVLKKAEIVKTVPPQKIYLDWPHRVARVFFAKWALGKLQLRVQSARAVKDLSTFISAKQLRRQRI</sequence>
<proteinExistence type="predicted"/>
<protein>
    <submittedName>
        <fullName evidence="1">Uncharacterized protein</fullName>
    </submittedName>
</protein>
<dbReference type="Proteomes" id="UP000800200">
    <property type="component" value="Unassembled WGS sequence"/>
</dbReference>
<evidence type="ECO:0000313" key="2">
    <source>
        <dbReference type="Proteomes" id="UP000800200"/>
    </source>
</evidence>